<dbReference type="GeneID" id="39576990"/>
<feature type="compositionally biased region" description="Basic residues" evidence="1">
    <location>
        <begin position="378"/>
        <end position="387"/>
    </location>
</feature>
<feature type="compositionally biased region" description="Polar residues" evidence="1">
    <location>
        <begin position="309"/>
        <end position="327"/>
    </location>
</feature>
<organism evidence="2 3">
    <name type="scientific">Sodiomyces alkalinus (strain CBS 110278 / VKM F-3762 / F11)</name>
    <name type="common">Alkaliphilic filamentous fungus</name>
    <dbReference type="NCBI Taxonomy" id="1314773"/>
    <lineage>
        <taxon>Eukaryota</taxon>
        <taxon>Fungi</taxon>
        <taxon>Dikarya</taxon>
        <taxon>Ascomycota</taxon>
        <taxon>Pezizomycotina</taxon>
        <taxon>Sordariomycetes</taxon>
        <taxon>Hypocreomycetidae</taxon>
        <taxon>Glomerellales</taxon>
        <taxon>Plectosphaerellaceae</taxon>
        <taxon>Sodiomyces</taxon>
    </lineage>
</organism>
<dbReference type="EMBL" id="ML119066">
    <property type="protein sequence ID" value="ROT34740.1"/>
    <property type="molecule type" value="Genomic_DNA"/>
</dbReference>
<dbReference type="RefSeq" id="XP_028462546.1">
    <property type="nucleotide sequence ID" value="XM_028608512.1"/>
</dbReference>
<evidence type="ECO:0000313" key="2">
    <source>
        <dbReference type="EMBL" id="ROT34740.1"/>
    </source>
</evidence>
<feature type="compositionally biased region" description="Low complexity" evidence="1">
    <location>
        <begin position="270"/>
        <end position="279"/>
    </location>
</feature>
<reference evidence="2 3" key="1">
    <citation type="journal article" date="2018" name="Mol. Ecol.">
        <title>The obligate alkalophilic soda-lake fungus Sodiomyces alkalinus has shifted to a protein diet.</title>
        <authorList>
            <person name="Grum-Grzhimaylo A.A."/>
            <person name="Falkoski D.L."/>
            <person name="van den Heuvel J."/>
            <person name="Valero-Jimenez C.A."/>
            <person name="Min B."/>
            <person name="Choi I.G."/>
            <person name="Lipzen A."/>
            <person name="Daum C.G."/>
            <person name="Aanen D.K."/>
            <person name="Tsang A."/>
            <person name="Henrissat B."/>
            <person name="Bilanenko E.N."/>
            <person name="de Vries R.P."/>
            <person name="van Kan J.A.L."/>
            <person name="Grigoriev I.V."/>
            <person name="Debets A.J.M."/>
        </authorList>
    </citation>
    <scope>NUCLEOTIDE SEQUENCE [LARGE SCALE GENOMIC DNA]</scope>
    <source>
        <strain evidence="2 3">F11</strain>
    </source>
</reference>
<feature type="region of interest" description="Disordered" evidence="1">
    <location>
        <begin position="1"/>
        <end position="409"/>
    </location>
</feature>
<dbReference type="STRING" id="1314773.A0A3N2PJY1"/>
<accession>A0A3N2PJY1</accession>
<feature type="compositionally biased region" description="Basic and acidic residues" evidence="1">
    <location>
        <begin position="399"/>
        <end position="409"/>
    </location>
</feature>
<feature type="compositionally biased region" description="Polar residues" evidence="1">
    <location>
        <begin position="188"/>
        <end position="197"/>
    </location>
</feature>
<feature type="compositionally biased region" description="Basic residues" evidence="1">
    <location>
        <begin position="463"/>
        <end position="472"/>
    </location>
</feature>
<name>A0A3N2PJY1_SODAK</name>
<feature type="compositionally biased region" description="Basic residues" evidence="1">
    <location>
        <begin position="13"/>
        <end position="24"/>
    </location>
</feature>
<dbReference type="AlphaFoldDB" id="A0A3N2PJY1"/>
<feature type="compositionally biased region" description="Low complexity" evidence="1">
    <location>
        <begin position="112"/>
        <end position="126"/>
    </location>
</feature>
<feature type="compositionally biased region" description="Low complexity" evidence="1">
    <location>
        <begin position="476"/>
        <end position="487"/>
    </location>
</feature>
<dbReference type="OrthoDB" id="4174342at2759"/>
<protein>
    <submittedName>
        <fullName evidence="2">Uncharacterized protein</fullName>
    </submittedName>
</protein>
<dbReference type="Proteomes" id="UP000272025">
    <property type="component" value="Unassembled WGS sequence"/>
</dbReference>
<sequence>MSPEALSSLFQHRPIRPLPKRRLRERLSPEAADSIEYPPSNQNSSPLFLYPGVIREEPSPTLGKNYTVVRDSGYEDGPGGSAEGGESDEDESKRFSNSKVVRRSHPEILNRAAASASASASASAAATGQGPKPGQSKNHTPQPPPSTASSADGYDSFENTNNKKKRKIPTAGDSSLNGTHSLAEGNSIGVSGSTPPSNDADLSGMASPSYYGTGTFVSNSQGISGPGRGRFGRSRNGRSPLRALSDAANSWVGRGVKPRPPQWPGSPNESSGIISSAIAKAEKLSGSAGQENVSLLHQPPSHTAKPRPTSAQFTFTCDSQVPGTQWPGTDPGVHSLLSLSGYAGMSKSKHASMATQTGVDPAGVSGGSSRVLPNPRASGKKKKNRRRGEKELQMAAARRRQEAYEKLTNHAPRPEDVWICEFCEYERIFGVPPYALIRQYELKDQKVRRQEEERKRLLEKAKAKSRKAKKAPKSPPKSTQDSHSAAHAHSHNMDSTSAGQSNTTDEEYPHPPEDDFDNYSLEDPPMLLSDDPGPDDVGPERDVKEAGKSEGERDRDRTGPDLKHHQYPPSGDPLRHTTTTGGVAT</sequence>
<gene>
    <name evidence="2" type="ORF">SODALDRAFT_285992</name>
</gene>
<feature type="region of interest" description="Disordered" evidence="1">
    <location>
        <begin position="443"/>
        <end position="585"/>
    </location>
</feature>
<feature type="compositionally biased region" description="Polar residues" evidence="1">
    <location>
        <begin position="493"/>
        <end position="503"/>
    </location>
</feature>
<feature type="compositionally biased region" description="Polar residues" evidence="1">
    <location>
        <begin position="210"/>
        <end position="221"/>
    </location>
</feature>
<evidence type="ECO:0000256" key="1">
    <source>
        <dbReference type="SAM" id="MobiDB-lite"/>
    </source>
</evidence>
<proteinExistence type="predicted"/>
<keyword evidence="3" id="KW-1185">Reference proteome</keyword>
<feature type="compositionally biased region" description="Polar residues" evidence="1">
    <location>
        <begin position="576"/>
        <end position="585"/>
    </location>
</feature>
<feature type="compositionally biased region" description="Basic and acidic residues" evidence="1">
    <location>
        <begin position="538"/>
        <end position="564"/>
    </location>
</feature>
<feature type="compositionally biased region" description="Basic and acidic residues" evidence="1">
    <location>
        <begin position="443"/>
        <end position="462"/>
    </location>
</feature>
<evidence type="ECO:0000313" key="3">
    <source>
        <dbReference type="Proteomes" id="UP000272025"/>
    </source>
</evidence>